<dbReference type="GO" id="GO:0003723">
    <property type="term" value="F:RNA binding"/>
    <property type="evidence" value="ECO:0007669"/>
    <property type="project" value="UniProtKB-KW"/>
</dbReference>
<protein>
    <submittedName>
        <fullName evidence="11">E3 ubiquitin-protein ligase TRIM71</fullName>
    </submittedName>
</protein>
<dbReference type="GO" id="GO:0043161">
    <property type="term" value="P:proteasome-mediated ubiquitin-dependent protein catabolic process"/>
    <property type="evidence" value="ECO:0007669"/>
    <property type="project" value="TreeGrafter"/>
</dbReference>
<dbReference type="SUPFAM" id="SSF58113">
    <property type="entry name" value="Apolipoprotein A-I"/>
    <property type="match status" value="1"/>
</dbReference>
<dbReference type="InterPro" id="IPR014756">
    <property type="entry name" value="Ig_E-set"/>
</dbReference>
<dbReference type="PANTHER" id="PTHR24104">
    <property type="entry name" value="E3 UBIQUITIN-PROTEIN LIGASE NHLRC1-RELATED"/>
    <property type="match status" value="1"/>
</dbReference>
<evidence type="ECO:0000256" key="1">
    <source>
        <dbReference type="ARBA" id="ARBA00022723"/>
    </source>
</evidence>
<dbReference type="Proteomes" id="UP001174909">
    <property type="component" value="Unassembled WGS sequence"/>
</dbReference>
<keyword evidence="4" id="KW-0862">Zinc</keyword>
<dbReference type="GO" id="GO:0008270">
    <property type="term" value="F:zinc ion binding"/>
    <property type="evidence" value="ECO:0007669"/>
    <property type="project" value="UniProtKB-KW"/>
</dbReference>
<feature type="repeat" description="NHL" evidence="7">
    <location>
        <begin position="420"/>
        <end position="463"/>
    </location>
</feature>
<keyword evidence="2" id="KW-0677">Repeat</keyword>
<dbReference type="GO" id="GO:0061630">
    <property type="term" value="F:ubiquitin protein ligase activity"/>
    <property type="evidence" value="ECO:0007669"/>
    <property type="project" value="TreeGrafter"/>
</dbReference>
<dbReference type="InterPro" id="IPR011042">
    <property type="entry name" value="6-blade_b-propeller_TolB-like"/>
</dbReference>
<dbReference type="PROSITE" id="PS50194">
    <property type="entry name" value="FILAMIN_REPEAT"/>
    <property type="match status" value="1"/>
</dbReference>
<dbReference type="EMBL" id="CASHTH010001843">
    <property type="protein sequence ID" value="CAI8020711.1"/>
    <property type="molecule type" value="Genomic_DNA"/>
</dbReference>
<feature type="repeat" description="Filamin" evidence="6">
    <location>
        <begin position="205"/>
        <end position="315"/>
    </location>
</feature>
<keyword evidence="8" id="KW-0175">Coiled coil</keyword>
<dbReference type="CDD" id="cd19756">
    <property type="entry name" value="Bbox2"/>
    <property type="match status" value="1"/>
</dbReference>
<dbReference type="SUPFAM" id="SSF57845">
    <property type="entry name" value="B-box zinc-binding domain"/>
    <property type="match status" value="1"/>
</dbReference>
<feature type="domain" description="B box-type" evidence="10">
    <location>
        <begin position="1"/>
        <end position="33"/>
    </location>
</feature>
<keyword evidence="1" id="KW-0479">Metal-binding</keyword>
<feature type="coiled-coil region" evidence="8">
    <location>
        <begin position="89"/>
        <end position="145"/>
    </location>
</feature>
<evidence type="ECO:0000256" key="2">
    <source>
        <dbReference type="ARBA" id="ARBA00022737"/>
    </source>
</evidence>
<dbReference type="Gene3D" id="2.60.40.10">
    <property type="entry name" value="Immunoglobulins"/>
    <property type="match status" value="1"/>
</dbReference>
<name>A0AA35WKR6_GEOBA</name>
<evidence type="ECO:0000256" key="5">
    <source>
        <dbReference type="PROSITE-ProRule" id="PRU00024"/>
    </source>
</evidence>
<dbReference type="InterPro" id="IPR050952">
    <property type="entry name" value="TRIM-NHL_E3_ligases"/>
</dbReference>
<keyword evidence="3 5" id="KW-0863">Zinc-finger</keyword>
<dbReference type="GO" id="GO:0000209">
    <property type="term" value="P:protein polyubiquitination"/>
    <property type="evidence" value="ECO:0007669"/>
    <property type="project" value="TreeGrafter"/>
</dbReference>
<evidence type="ECO:0000313" key="11">
    <source>
        <dbReference type="EMBL" id="CAI8020711.1"/>
    </source>
</evidence>
<gene>
    <name evidence="11" type="ORF">GBAR_LOCUS12365</name>
</gene>
<dbReference type="PROSITE" id="PS50119">
    <property type="entry name" value="ZF_BBOX"/>
    <property type="match status" value="1"/>
</dbReference>
<dbReference type="SUPFAM" id="SSF63825">
    <property type="entry name" value="YWTD domain"/>
    <property type="match status" value="1"/>
</dbReference>
<evidence type="ECO:0000256" key="9">
    <source>
        <dbReference type="SAM" id="MobiDB-lite"/>
    </source>
</evidence>
<evidence type="ECO:0000256" key="6">
    <source>
        <dbReference type="PROSITE-ProRule" id="PRU00087"/>
    </source>
</evidence>
<dbReference type="GO" id="GO:0000932">
    <property type="term" value="C:P-body"/>
    <property type="evidence" value="ECO:0007669"/>
    <property type="project" value="UniProtKB-SubCell"/>
</dbReference>
<accession>A0AA35WKR6</accession>
<dbReference type="InterPro" id="IPR013783">
    <property type="entry name" value="Ig-like_fold"/>
</dbReference>
<evidence type="ECO:0000256" key="4">
    <source>
        <dbReference type="ARBA" id="ARBA00022833"/>
    </source>
</evidence>
<dbReference type="InterPro" id="IPR001258">
    <property type="entry name" value="NHL_repeat"/>
</dbReference>
<dbReference type="Pfam" id="PF01436">
    <property type="entry name" value="NHL"/>
    <property type="match status" value="1"/>
</dbReference>
<evidence type="ECO:0000313" key="12">
    <source>
        <dbReference type="Proteomes" id="UP001174909"/>
    </source>
</evidence>
<keyword evidence="12" id="KW-1185">Reference proteome</keyword>
<dbReference type="InterPro" id="IPR001298">
    <property type="entry name" value="Filamin/ABP280_rpt"/>
</dbReference>
<evidence type="ECO:0000256" key="7">
    <source>
        <dbReference type="PROSITE-ProRule" id="PRU00504"/>
    </source>
</evidence>
<feature type="compositionally biased region" description="Gly residues" evidence="9">
    <location>
        <begin position="357"/>
        <end position="368"/>
    </location>
</feature>
<dbReference type="Gene3D" id="3.30.160.60">
    <property type="entry name" value="Classic Zinc Finger"/>
    <property type="match status" value="1"/>
</dbReference>
<dbReference type="InterPro" id="IPR000315">
    <property type="entry name" value="Znf_B-box"/>
</dbReference>
<comment type="caution">
    <text evidence="11">The sequence shown here is derived from an EMBL/GenBank/DDBJ whole genome shotgun (WGS) entry which is preliminary data.</text>
</comment>
<dbReference type="AlphaFoldDB" id="A0AA35WKR6"/>
<sequence length="488" mass="53639">MREVGVYCKTCGEMICTRCGIIEPHGRHEKFDAEQILEKEQIEGEDEVYKSRIIRHEKKVEGVHGNFSLFICEMKELQTRLKEHQTTARTEIESRLKEIQTQLEKDKETLAAKVDQIFEAKSKRLEDQIEELQRIEAILNDSRERITNTLAMGIPSEILFNMKYFIKRSESLFDQYDTYDRTPRENDILQFSPNVEFDLSGAIGTVAADPFPEAFTLDGLDSIHFIQGKEAPLIVTCRDIAGTPRPIKHDIKVELCPPGNGEALQGTVERDVDKGTYRVKLQPNSQGDHELKVSVVVGNEEKCVPITGSPFKVRVSRPLLGGIEAENIAIAGLQNPWGVAVWHGAKPEGREGEDGEPGGAGGGAGSEGAGVRNDDGAGGQDDAAGAGNAENGEVVAITDIGTHRLLIVTNNDFQNPRWIGKEGGGEGDGNSEFNSPRGVAFNQNGEIVVVDKDNCRVQVISAEGDFKSKFGTRGSENGEFRRPTDVVH</sequence>
<dbReference type="PROSITE" id="PS51125">
    <property type="entry name" value="NHL"/>
    <property type="match status" value="1"/>
</dbReference>
<dbReference type="InterPro" id="IPR003649">
    <property type="entry name" value="Bbox_C"/>
</dbReference>
<dbReference type="SMART" id="SM00502">
    <property type="entry name" value="BBC"/>
    <property type="match status" value="1"/>
</dbReference>
<organism evidence="11 12">
    <name type="scientific">Geodia barretti</name>
    <name type="common">Barrett's horny sponge</name>
    <dbReference type="NCBI Taxonomy" id="519541"/>
    <lineage>
        <taxon>Eukaryota</taxon>
        <taxon>Metazoa</taxon>
        <taxon>Porifera</taxon>
        <taxon>Demospongiae</taxon>
        <taxon>Heteroscleromorpha</taxon>
        <taxon>Tetractinellida</taxon>
        <taxon>Astrophorina</taxon>
        <taxon>Geodiidae</taxon>
        <taxon>Geodia</taxon>
    </lineage>
</organism>
<evidence type="ECO:0000256" key="3">
    <source>
        <dbReference type="ARBA" id="ARBA00022771"/>
    </source>
</evidence>
<dbReference type="Gene3D" id="2.120.10.30">
    <property type="entry name" value="TolB, C-terminal domain"/>
    <property type="match status" value="1"/>
</dbReference>
<feature type="region of interest" description="Disordered" evidence="9">
    <location>
        <begin position="344"/>
        <end position="387"/>
    </location>
</feature>
<evidence type="ECO:0000259" key="10">
    <source>
        <dbReference type="PROSITE" id="PS50119"/>
    </source>
</evidence>
<dbReference type="SUPFAM" id="SSF81296">
    <property type="entry name" value="E set domains"/>
    <property type="match status" value="1"/>
</dbReference>
<evidence type="ECO:0000256" key="8">
    <source>
        <dbReference type="SAM" id="Coils"/>
    </source>
</evidence>
<dbReference type="InterPro" id="IPR017868">
    <property type="entry name" value="Filamin/ABP280_repeat-like"/>
</dbReference>
<dbReference type="SMART" id="SM00557">
    <property type="entry name" value="IG_FLMN"/>
    <property type="match status" value="1"/>
</dbReference>
<dbReference type="Gene3D" id="1.20.120.20">
    <property type="entry name" value="Apolipoprotein"/>
    <property type="match status" value="1"/>
</dbReference>
<reference evidence="11" key="1">
    <citation type="submission" date="2023-03" db="EMBL/GenBank/DDBJ databases">
        <authorList>
            <person name="Steffen K."/>
            <person name="Cardenas P."/>
        </authorList>
    </citation>
    <scope>NUCLEOTIDE SEQUENCE</scope>
</reference>
<dbReference type="PANTHER" id="PTHR24104:SF25">
    <property type="entry name" value="PROTEIN LIN-41"/>
    <property type="match status" value="1"/>
</dbReference>
<proteinExistence type="predicted"/>